<dbReference type="InterPro" id="IPR001138">
    <property type="entry name" value="Zn2Cys6_DnaBD"/>
</dbReference>
<evidence type="ECO:0008006" key="6">
    <source>
        <dbReference type="Google" id="ProtNLM"/>
    </source>
</evidence>
<dbReference type="Proteomes" id="UP001215151">
    <property type="component" value="Unassembled WGS sequence"/>
</dbReference>
<proteinExistence type="predicted"/>
<dbReference type="InterPro" id="IPR014756">
    <property type="entry name" value="Ig_E-set"/>
</dbReference>
<dbReference type="InterPro" id="IPR036864">
    <property type="entry name" value="Zn2-C6_fun-type_DNA-bd_sf"/>
</dbReference>
<dbReference type="SUPFAM" id="SSF81296">
    <property type="entry name" value="E set domains"/>
    <property type="match status" value="1"/>
</dbReference>
<dbReference type="Gene3D" id="2.60.40.640">
    <property type="match status" value="1"/>
</dbReference>
<dbReference type="CDD" id="cd00067">
    <property type="entry name" value="GAL4"/>
    <property type="match status" value="1"/>
</dbReference>
<evidence type="ECO:0000259" key="3">
    <source>
        <dbReference type="Pfam" id="PF00339"/>
    </source>
</evidence>
<evidence type="ECO:0000259" key="2">
    <source>
        <dbReference type="Pfam" id="PF00172"/>
    </source>
</evidence>
<feature type="compositionally biased region" description="Low complexity" evidence="1">
    <location>
        <begin position="11"/>
        <end position="20"/>
    </location>
</feature>
<evidence type="ECO:0000313" key="4">
    <source>
        <dbReference type="EMBL" id="KAJ8488583.1"/>
    </source>
</evidence>
<comment type="caution">
    <text evidence="4">The sequence shown here is derived from an EMBL/GenBank/DDBJ whole genome shotgun (WGS) entry which is preliminary data.</text>
</comment>
<evidence type="ECO:0000313" key="5">
    <source>
        <dbReference type="Proteomes" id="UP001215151"/>
    </source>
</evidence>
<dbReference type="GO" id="GO:0000981">
    <property type="term" value="F:DNA-binding transcription factor activity, RNA polymerase II-specific"/>
    <property type="evidence" value="ECO:0007669"/>
    <property type="project" value="InterPro"/>
</dbReference>
<reference evidence="4" key="1">
    <citation type="submission" date="2022-11" db="EMBL/GenBank/DDBJ databases">
        <title>Genome Sequence of Cubamyces cubensis.</title>
        <authorList>
            <person name="Buettner E."/>
        </authorList>
    </citation>
    <scope>NUCLEOTIDE SEQUENCE</scope>
    <source>
        <strain evidence="4">MPL-01</strain>
    </source>
</reference>
<feature type="region of interest" description="Disordered" evidence="1">
    <location>
        <begin position="595"/>
        <end position="633"/>
    </location>
</feature>
<sequence length="661" mass="72129">MNVQLPGYAPSSSFLSGSASTPGHQLTTRYPTEHCYHLVTSKGQPWLTLKVFSKAPAPNYLPAFYQGETITGYVKLTLETGEAIKSVSIQIIGQMTSSVTDVLNFVQLSSMLWNRTPVAGPSSSSVATPDKLIGDYEWPFSIMLPDECELKSPNGSLEKYPLPASFSERMARVHIQYQLVVTIHRSRFRVDSTLGTVLGYCPIIRPNAPSPTRQLAYMENFPLIGPDGDPDGWKCLQPLRILGSVFSTRTVEATCSLALAKPLCYTRGSVIPCLLTIETSDPQALLLLSAPRSPVVRLVRRISAHEPTAGSVGVKGAKKFPGLEYESNVQEVTTAVWWQDPHGSDPRNPQRKVLHGEIHLSKSLKPSCCLGRFEISYSVAVCCPRAVAFLPDGEPGAVLQRESVVIGTAYAAGPRPRIYSPPGFRIGSRKEAAGVRKTSLAVSSSPSFMGHSPPAEGTKLYSPGCYLDVATVAASCQRYTALSSPAGTAPLYAKRPRLVTVRHGLSALLHKRGRPEEYSPGSRWRGMRRQGPYKSRGAPARLVLTIPTPRASLFKLHYQSQVTYTQPGAYYELSGEPYTRRVSRGVANPSIVAQTSTAQQGNNQDQESDEDVYSQPRTPRRTPMASDDGRAAGRKLKCDGRQTCANCQRRGIACTYVPIQK</sequence>
<feature type="region of interest" description="Disordered" evidence="1">
    <location>
        <begin position="513"/>
        <end position="535"/>
    </location>
</feature>
<feature type="region of interest" description="Disordered" evidence="1">
    <location>
        <begin position="1"/>
        <end position="20"/>
    </location>
</feature>
<dbReference type="SUPFAM" id="SSF57701">
    <property type="entry name" value="Zn2/Cys6 DNA-binding domain"/>
    <property type="match status" value="1"/>
</dbReference>
<feature type="domain" description="Zn(2)-C6 fungal-type" evidence="2">
    <location>
        <begin position="634"/>
        <end position="656"/>
    </location>
</feature>
<dbReference type="EMBL" id="JAPEVG010000061">
    <property type="protein sequence ID" value="KAJ8488583.1"/>
    <property type="molecule type" value="Genomic_DNA"/>
</dbReference>
<dbReference type="Pfam" id="PF00172">
    <property type="entry name" value="Zn_clus"/>
    <property type="match status" value="1"/>
</dbReference>
<protein>
    <recommendedName>
        <fullName evidence="6">Arrestin-like N-terminal domain-containing protein</fullName>
    </recommendedName>
</protein>
<feature type="compositionally biased region" description="Polar residues" evidence="1">
    <location>
        <begin position="595"/>
        <end position="605"/>
    </location>
</feature>
<gene>
    <name evidence="4" type="ORF">ONZ51_g3465</name>
</gene>
<name>A0AAD7U057_9APHY</name>
<dbReference type="GO" id="GO:0008270">
    <property type="term" value="F:zinc ion binding"/>
    <property type="evidence" value="ECO:0007669"/>
    <property type="project" value="InterPro"/>
</dbReference>
<dbReference type="InterPro" id="IPR014752">
    <property type="entry name" value="Arrestin-like_C"/>
</dbReference>
<dbReference type="Pfam" id="PF00339">
    <property type="entry name" value="Arrestin_N"/>
    <property type="match status" value="1"/>
</dbReference>
<keyword evidence="5" id="KW-1185">Reference proteome</keyword>
<feature type="domain" description="Arrestin-like N-terminal" evidence="3">
    <location>
        <begin position="63"/>
        <end position="187"/>
    </location>
</feature>
<evidence type="ECO:0000256" key="1">
    <source>
        <dbReference type="SAM" id="MobiDB-lite"/>
    </source>
</evidence>
<dbReference type="InterPro" id="IPR011021">
    <property type="entry name" value="Arrestin-like_N"/>
</dbReference>
<organism evidence="4 5">
    <name type="scientific">Trametes cubensis</name>
    <dbReference type="NCBI Taxonomy" id="1111947"/>
    <lineage>
        <taxon>Eukaryota</taxon>
        <taxon>Fungi</taxon>
        <taxon>Dikarya</taxon>
        <taxon>Basidiomycota</taxon>
        <taxon>Agaricomycotina</taxon>
        <taxon>Agaricomycetes</taxon>
        <taxon>Polyporales</taxon>
        <taxon>Polyporaceae</taxon>
        <taxon>Trametes</taxon>
    </lineage>
</organism>
<dbReference type="Gene3D" id="4.10.240.10">
    <property type="entry name" value="Zn(2)-C6 fungal-type DNA-binding domain"/>
    <property type="match status" value="1"/>
</dbReference>
<accession>A0AAD7U057</accession>
<dbReference type="AlphaFoldDB" id="A0AAD7U057"/>